<dbReference type="PROSITE" id="PS00622">
    <property type="entry name" value="HTH_LUXR_1"/>
    <property type="match status" value="1"/>
</dbReference>
<protein>
    <submittedName>
        <fullName evidence="8">Response regulator LiaR</fullName>
    </submittedName>
</protein>
<evidence type="ECO:0000256" key="1">
    <source>
        <dbReference type="ARBA" id="ARBA00022553"/>
    </source>
</evidence>
<dbReference type="InterPro" id="IPR016032">
    <property type="entry name" value="Sig_transdc_resp-reg_C-effctor"/>
</dbReference>
<dbReference type="PROSITE" id="PS50043">
    <property type="entry name" value="HTH_LUXR_2"/>
    <property type="match status" value="1"/>
</dbReference>
<dbReference type="PANTHER" id="PTHR44688">
    <property type="entry name" value="DNA-BINDING TRANSCRIPTIONAL ACTIVATOR DEVR_DOSR"/>
    <property type="match status" value="1"/>
</dbReference>
<dbReference type="STRING" id="1307761.L21SP2_3156"/>
<feature type="domain" description="Response regulatory" evidence="7">
    <location>
        <begin position="1"/>
        <end position="112"/>
    </location>
</feature>
<dbReference type="PANTHER" id="PTHR44688:SF16">
    <property type="entry name" value="DNA-BINDING TRANSCRIPTIONAL ACTIVATOR DEVR_DOSR"/>
    <property type="match status" value="1"/>
</dbReference>
<keyword evidence="9" id="KW-1185">Reference proteome</keyword>
<dbReference type="SMART" id="SM00421">
    <property type="entry name" value="HTH_LUXR"/>
    <property type="match status" value="1"/>
</dbReference>
<evidence type="ECO:0000256" key="5">
    <source>
        <dbReference type="PROSITE-ProRule" id="PRU00169"/>
    </source>
</evidence>
<name>V5WMS7_9SPIO</name>
<dbReference type="InterPro" id="IPR036388">
    <property type="entry name" value="WH-like_DNA-bd_sf"/>
</dbReference>
<dbReference type="PRINTS" id="PR00038">
    <property type="entry name" value="HTHLUXR"/>
</dbReference>
<dbReference type="RefSeq" id="WP_024269392.1">
    <property type="nucleotide sequence ID" value="NC_023035.1"/>
</dbReference>
<keyword evidence="1 5" id="KW-0597">Phosphoprotein</keyword>
<reference evidence="8 9" key="1">
    <citation type="journal article" date="2015" name="Stand. Genomic Sci.">
        <title>Complete genome sequence and description of Salinispira pacifica gen. nov., sp. nov., a novel spirochaete isolated form a hypersaline microbial mat.</title>
        <authorList>
            <person name="Ben Hania W."/>
            <person name="Joseph M."/>
            <person name="Schumann P."/>
            <person name="Bunk B."/>
            <person name="Fiebig A."/>
            <person name="Sproer C."/>
            <person name="Klenk H.P."/>
            <person name="Fardeau M.L."/>
            <person name="Spring S."/>
        </authorList>
    </citation>
    <scope>NUCLEOTIDE SEQUENCE [LARGE SCALE GENOMIC DNA]</scope>
    <source>
        <strain evidence="8 9">L21-RPul-D2</strain>
    </source>
</reference>
<dbReference type="AlphaFoldDB" id="V5WMS7"/>
<sequence>MILIIDSQDIVRMGIQHEIPDEEIVCVNTLAEAEPYMNSETLPRLVICDVHIAGESSFDTAVRFCRRSCPVIFFTASQAAPHILEAKNMGAAGYILKTDSPDHLFNLIRSADSQQQFVLSPGAENRAEMENPDIHRMENLTPRELQIFRLLTEGKNYREIGELLFISPKTVNVHRRNIYSKLGAHNFSDLFKIALSTGTIEEPKE</sequence>
<accession>V5WMS7</accession>
<keyword evidence="3" id="KW-0238">DNA-binding</keyword>
<evidence type="ECO:0000313" key="8">
    <source>
        <dbReference type="EMBL" id="AHC16496.1"/>
    </source>
</evidence>
<dbReference type="OrthoDB" id="368692at2"/>
<evidence type="ECO:0000259" key="7">
    <source>
        <dbReference type="PROSITE" id="PS50110"/>
    </source>
</evidence>
<dbReference type="Pfam" id="PF00196">
    <property type="entry name" value="GerE"/>
    <property type="match status" value="1"/>
</dbReference>
<dbReference type="HOGENOM" id="CLU_000445_90_1_12"/>
<feature type="domain" description="HTH luxR-type" evidence="6">
    <location>
        <begin position="133"/>
        <end position="198"/>
    </location>
</feature>
<feature type="modified residue" description="4-aspartylphosphate" evidence="5">
    <location>
        <position position="49"/>
    </location>
</feature>
<dbReference type="CDD" id="cd06170">
    <property type="entry name" value="LuxR_C_like"/>
    <property type="match status" value="1"/>
</dbReference>
<dbReference type="GO" id="GO:0003677">
    <property type="term" value="F:DNA binding"/>
    <property type="evidence" value="ECO:0007669"/>
    <property type="project" value="UniProtKB-KW"/>
</dbReference>
<evidence type="ECO:0000256" key="2">
    <source>
        <dbReference type="ARBA" id="ARBA00023015"/>
    </source>
</evidence>
<gene>
    <name evidence="8" type="ORF">L21SP2_3156</name>
</gene>
<organism evidence="8 9">
    <name type="scientific">Salinispira pacifica</name>
    <dbReference type="NCBI Taxonomy" id="1307761"/>
    <lineage>
        <taxon>Bacteria</taxon>
        <taxon>Pseudomonadati</taxon>
        <taxon>Spirochaetota</taxon>
        <taxon>Spirochaetia</taxon>
        <taxon>Spirochaetales</taxon>
        <taxon>Spirochaetaceae</taxon>
        <taxon>Salinispira</taxon>
    </lineage>
</organism>
<dbReference type="Gene3D" id="1.10.10.10">
    <property type="entry name" value="Winged helix-like DNA-binding domain superfamily/Winged helix DNA-binding domain"/>
    <property type="match status" value="1"/>
</dbReference>
<evidence type="ECO:0000256" key="4">
    <source>
        <dbReference type="ARBA" id="ARBA00023163"/>
    </source>
</evidence>
<evidence type="ECO:0000256" key="3">
    <source>
        <dbReference type="ARBA" id="ARBA00023125"/>
    </source>
</evidence>
<dbReference type="KEGG" id="slr:L21SP2_3156"/>
<dbReference type="Pfam" id="PF00072">
    <property type="entry name" value="Response_reg"/>
    <property type="match status" value="1"/>
</dbReference>
<evidence type="ECO:0000313" key="9">
    <source>
        <dbReference type="Proteomes" id="UP000018680"/>
    </source>
</evidence>
<dbReference type="InterPro" id="IPR011006">
    <property type="entry name" value="CheY-like_superfamily"/>
</dbReference>
<keyword evidence="4" id="KW-0804">Transcription</keyword>
<evidence type="ECO:0000259" key="6">
    <source>
        <dbReference type="PROSITE" id="PS50043"/>
    </source>
</evidence>
<dbReference type="GO" id="GO:0000160">
    <property type="term" value="P:phosphorelay signal transduction system"/>
    <property type="evidence" value="ECO:0007669"/>
    <property type="project" value="InterPro"/>
</dbReference>
<proteinExistence type="predicted"/>
<dbReference type="InterPro" id="IPR000792">
    <property type="entry name" value="Tscrpt_reg_LuxR_C"/>
</dbReference>
<dbReference type="PROSITE" id="PS50110">
    <property type="entry name" value="RESPONSE_REGULATORY"/>
    <property type="match status" value="1"/>
</dbReference>
<dbReference type="CDD" id="cd17535">
    <property type="entry name" value="REC_NarL-like"/>
    <property type="match status" value="1"/>
</dbReference>
<dbReference type="InterPro" id="IPR058245">
    <property type="entry name" value="NreC/VraR/RcsB-like_REC"/>
</dbReference>
<dbReference type="InterPro" id="IPR001789">
    <property type="entry name" value="Sig_transdc_resp-reg_receiver"/>
</dbReference>
<dbReference type="SMART" id="SM00448">
    <property type="entry name" value="REC"/>
    <property type="match status" value="1"/>
</dbReference>
<keyword evidence="2" id="KW-0805">Transcription regulation</keyword>
<dbReference type="GO" id="GO:0006355">
    <property type="term" value="P:regulation of DNA-templated transcription"/>
    <property type="evidence" value="ECO:0007669"/>
    <property type="project" value="InterPro"/>
</dbReference>
<dbReference type="eggNOG" id="COG2197">
    <property type="taxonomic scope" value="Bacteria"/>
</dbReference>
<dbReference type="SUPFAM" id="SSF52172">
    <property type="entry name" value="CheY-like"/>
    <property type="match status" value="1"/>
</dbReference>
<dbReference type="Gene3D" id="3.40.50.2300">
    <property type="match status" value="1"/>
</dbReference>
<dbReference type="Proteomes" id="UP000018680">
    <property type="component" value="Chromosome"/>
</dbReference>
<dbReference type="EMBL" id="CP006939">
    <property type="protein sequence ID" value="AHC16496.1"/>
    <property type="molecule type" value="Genomic_DNA"/>
</dbReference>
<dbReference type="SUPFAM" id="SSF46894">
    <property type="entry name" value="C-terminal effector domain of the bipartite response regulators"/>
    <property type="match status" value="1"/>
</dbReference>